<evidence type="ECO:0000313" key="4">
    <source>
        <dbReference type="EMBL" id="KAF4488793.1"/>
    </source>
</evidence>
<dbReference type="InterPro" id="IPR002110">
    <property type="entry name" value="Ankyrin_rpt"/>
</dbReference>
<dbReference type="InterPro" id="IPR035994">
    <property type="entry name" value="Nucleoside_phosphorylase_sf"/>
</dbReference>
<evidence type="ECO:0000259" key="3">
    <source>
        <dbReference type="PROSITE" id="PS50837"/>
    </source>
</evidence>
<keyword evidence="1" id="KW-0677">Repeat</keyword>
<dbReference type="PANTHER" id="PTHR10039">
    <property type="entry name" value="AMELOGENIN"/>
    <property type="match status" value="1"/>
</dbReference>
<dbReference type="InterPro" id="IPR027417">
    <property type="entry name" value="P-loop_NTPase"/>
</dbReference>
<feature type="repeat" description="ANK" evidence="2">
    <location>
        <begin position="702"/>
        <end position="734"/>
    </location>
</feature>
<dbReference type="Gene3D" id="3.40.50.300">
    <property type="entry name" value="P-loop containing nucleotide triphosphate hydrolases"/>
    <property type="match status" value="1"/>
</dbReference>
<dbReference type="OrthoDB" id="5233699at2759"/>
<feature type="repeat" description="ANK" evidence="2">
    <location>
        <begin position="669"/>
        <end position="701"/>
    </location>
</feature>
<evidence type="ECO:0000313" key="5">
    <source>
        <dbReference type="Proteomes" id="UP000011096"/>
    </source>
</evidence>
<dbReference type="Pfam" id="PF12796">
    <property type="entry name" value="Ank_2"/>
    <property type="match status" value="1"/>
</dbReference>
<keyword evidence="2" id="KW-0040">ANK repeat</keyword>
<dbReference type="PROSITE" id="PS50837">
    <property type="entry name" value="NACHT"/>
    <property type="match status" value="1"/>
</dbReference>
<dbReference type="RefSeq" id="XP_031882141.1">
    <property type="nucleotide sequence ID" value="XM_032020632.1"/>
</dbReference>
<dbReference type="GO" id="GO:0003824">
    <property type="term" value="F:catalytic activity"/>
    <property type="evidence" value="ECO:0007669"/>
    <property type="project" value="InterPro"/>
</dbReference>
<dbReference type="PANTHER" id="PTHR10039:SF15">
    <property type="entry name" value="NACHT DOMAIN-CONTAINING PROTEIN"/>
    <property type="match status" value="1"/>
</dbReference>
<dbReference type="PROSITE" id="PS50088">
    <property type="entry name" value="ANK_REPEAT"/>
    <property type="match status" value="2"/>
</dbReference>
<comment type="caution">
    <text evidence="4">The sequence shown here is derived from an EMBL/GenBank/DDBJ whole genome shotgun (WGS) entry which is preliminary data.</text>
</comment>
<dbReference type="Gene3D" id="1.25.40.20">
    <property type="entry name" value="Ankyrin repeat-containing domain"/>
    <property type="match status" value="1"/>
</dbReference>
<proteinExistence type="predicted"/>
<dbReference type="PROSITE" id="PS50297">
    <property type="entry name" value="ANK_REP_REGION"/>
    <property type="match status" value="1"/>
</dbReference>
<dbReference type="InParanoid" id="A0A7J6JGF1"/>
<dbReference type="SUPFAM" id="SSF52540">
    <property type="entry name" value="P-loop containing nucleoside triphosphate hydrolases"/>
    <property type="match status" value="1"/>
</dbReference>
<dbReference type="Proteomes" id="UP000011096">
    <property type="component" value="Unassembled WGS sequence"/>
</dbReference>
<protein>
    <submittedName>
        <fullName evidence="4">GA-binding protein subunit beta-2</fullName>
    </submittedName>
</protein>
<dbReference type="SUPFAM" id="SSF53167">
    <property type="entry name" value="Purine and uridine phosphorylases"/>
    <property type="match status" value="1"/>
</dbReference>
<dbReference type="InterPro" id="IPR007111">
    <property type="entry name" value="NACHT_NTPase"/>
</dbReference>
<keyword evidence="5" id="KW-1185">Reference proteome</keyword>
<dbReference type="InterPro" id="IPR056884">
    <property type="entry name" value="NPHP3-like_N"/>
</dbReference>
<dbReference type="Pfam" id="PF22939">
    <property type="entry name" value="WHD_GPIID"/>
    <property type="match status" value="1"/>
</dbReference>
<sequence length="846" mass="94001">MATKYLRSESLRDIAFDADCKHVGLDRLEQPISSTDEDEIESCRLCDMTKAKVRKSKTSRIHYGLIASGNQVIKDGVFRDKLNNDLGGQVLCVEMEVAGLKENFPCLVIRGICDYADGHKNKAWQEHAAAVAAAFAKEFLSYLEPETVGEERSARDVMQGIEDWMLVVREDVNQLRVRHNHEENLGVLKWLTPISYGAEQSDFLARHQPGTCQWFLHSKRYKRWIESRGRTLFCPGIQGSGKTIITSVVVDNLSKQFHDLPDIGLAYIYFNYNAHKHQRLQDVLSSIFKQLCQNMKVLPEILSKLHEKHAAQLTQPSPEELENALIETSKSLSRVFIVLDGLDECQATLDCHTRLLSCLYNLQTKTQASILITSRPTSEVEIIFSGCLKQEIKAKASDVDKYVESRLPKVLGSGLETANLGAMIKSKVMGIVDGMFLLAQLYMDSLQDATSAAEVREALDEIEIQPSQNTEDGSYTPMLFKAYDKVMARISGQQPRSRNLAMKTLSWVVHAKRLLTTAELQHALAVRDTDTALDFQNVREIDMILSVCAGLITVGENSDCVRLAHETTQKYLESTAAKYFPNAQSEITSTCTAYLTFHGFDVLPVQSRLLRMTTERPLFPYAATYWGHHAREAGQCVSDSVNKLLRCNVSVQIACSKISSENDILNPNTTWNPLHLAAFFGLSRHVEALIDDGLDPNRVGDRNISPLMVASANGFEEVVNLLLNKGADIQAKCSGQRTALIFASLFGHGAIVRKLLVKGADVTAGPYTDMLAFDPASVPGYWDVVSLLAEALLKAGSTGSHGRYLMRLDGGIDRMTRMLLRWGAHMRHPPSMMASGSAPLDPTLGK</sequence>
<evidence type="ECO:0000256" key="2">
    <source>
        <dbReference type="PROSITE-ProRule" id="PRU00023"/>
    </source>
</evidence>
<dbReference type="AlphaFoldDB" id="A0A7J6JGF1"/>
<reference evidence="4 5" key="1">
    <citation type="submission" date="2012-08" db="EMBL/GenBank/DDBJ databases">
        <authorList>
            <person name="Gan P.H.P."/>
            <person name="Ikeda K."/>
            <person name="Irieda H."/>
            <person name="Narusaka M."/>
            <person name="O'Connell R.J."/>
            <person name="Narusaka Y."/>
            <person name="Takano Y."/>
            <person name="Kubo Y."/>
            <person name="Shirasu K."/>
        </authorList>
    </citation>
    <scope>NUCLEOTIDE SEQUENCE [LARGE SCALE GENOMIC DNA]</scope>
    <source>
        <strain evidence="4 5">Nara gc5</strain>
    </source>
</reference>
<dbReference type="SMART" id="SM00248">
    <property type="entry name" value="ANK"/>
    <property type="match status" value="3"/>
</dbReference>
<organism evidence="4 5">
    <name type="scientific">Colletotrichum fructicola (strain Nara gc5)</name>
    <name type="common">Anthracnose fungus</name>
    <name type="synonym">Colletotrichum gloeosporioides (strain Nara gc5)</name>
    <dbReference type="NCBI Taxonomy" id="1213859"/>
    <lineage>
        <taxon>Eukaryota</taxon>
        <taxon>Fungi</taxon>
        <taxon>Dikarya</taxon>
        <taxon>Ascomycota</taxon>
        <taxon>Pezizomycotina</taxon>
        <taxon>Sordariomycetes</taxon>
        <taxon>Hypocreomycetidae</taxon>
        <taxon>Glomerellales</taxon>
        <taxon>Glomerellaceae</taxon>
        <taxon>Colletotrichum</taxon>
        <taxon>Colletotrichum gloeosporioides species complex</taxon>
    </lineage>
</organism>
<dbReference type="InterPro" id="IPR036770">
    <property type="entry name" value="Ankyrin_rpt-contain_sf"/>
</dbReference>
<dbReference type="Pfam" id="PF24883">
    <property type="entry name" value="NPHP3_N"/>
    <property type="match status" value="1"/>
</dbReference>
<name>A0A7J6JGF1_COLFN</name>
<dbReference type="EMBL" id="ANPB02000002">
    <property type="protein sequence ID" value="KAF4488793.1"/>
    <property type="molecule type" value="Genomic_DNA"/>
</dbReference>
<evidence type="ECO:0000256" key="1">
    <source>
        <dbReference type="ARBA" id="ARBA00022737"/>
    </source>
</evidence>
<dbReference type="SUPFAM" id="SSF48403">
    <property type="entry name" value="Ankyrin repeat"/>
    <property type="match status" value="1"/>
</dbReference>
<feature type="domain" description="NACHT" evidence="3">
    <location>
        <begin position="230"/>
        <end position="381"/>
    </location>
</feature>
<accession>A0A7J6JGF1</accession>
<dbReference type="GeneID" id="43604842"/>
<dbReference type="Gene3D" id="3.40.50.1580">
    <property type="entry name" value="Nucleoside phosphorylase domain"/>
    <property type="match status" value="1"/>
</dbReference>
<reference evidence="4 5" key="2">
    <citation type="submission" date="2020-04" db="EMBL/GenBank/DDBJ databases">
        <title>Genome sequencing and assembly of multiple isolates from the Colletotrichum gloeosporioides species complex.</title>
        <authorList>
            <person name="Gan P."/>
            <person name="Shirasu K."/>
        </authorList>
    </citation>
    <scope>NUCLEOTIDE SEQUENCE [LARGE SCALE GENOMIC DNA]</scope>
    <source>
        <strain evidence="4 5">Nara gc5</strain>
    </source>
</reference>
<gene>
    <name evidence="4" type="primary">Gabpb2</name>
    <name evidence="4" type="ORF">CGGC5_v003108</name>
</gene>
<dbReference type="InterPro" id="IPR054471">
    <property type="entry name" value="GPIID_WHD"/>
</dbReference>
<dbReference type="GO" id="GO:0009116">
    <property type="term" value="P:nucleoside metabolic process"/>
    <property type="evidence" value="ECO:0007669"/>
    <property type="project" value="InterPro"/>
</dbReference>